<keyword evidence="2" id="KW-1185">Reference proteome</keyword>
<name>A0A345DRL1_9MOLU</name>
<evidence type="ECO:0000313" key="1">
    <source>
        <dbReference type="EMBL" id="AXF96852.1"/>
    </source>
</evidence>
<proteinExistence type="predicted"/>
<gene>
    <name evidence="1" type="ORF">SDAV_001910</name>
</gene>
<dbReference type="Proteomes" id="UP000253689">
    <property type="component" value="Chromosome"/>
</dbReference>
<evidence type="ECO:0000313" key="2">
    <source>
        <dbReference type="Proteomes" id="UP000253689"/>
    </source>
</evidence>
<organism evidence="1 2">
    <name type="scientific">Spiroplasma phoeniceum P40</name>
    <dbReference type="NCBI Taxonomy" id="1276259"/>
    <lineage>
        <taxon>Bacteria</taxon>
        <taxon>Bacillati</taxon>
        <taxon>Mycoplasmatota</taxon>
        <taxon>Mollicutes</taxon>
        <taxon>Entomoplasmatales</taxon>
        <taxon>Spiroplasmataceae</taxon>
        <taxon>Spiroplasma</taxon>
    </lineage>
</organism>
<dbReference type="KEGG" id="sphh:SDAV_001910"/>
<dbReference type="RefSeq" id="WP_114565370.1">
    <property type="nucleotide sequence ID" value="NZ_CP031088.1"/>
</dbReference>
<accession>A0A345DRL1</accession>
<dbReference type="EMBL" id="CP031088">
    <property type="protein sequence ID" value="AXF96852.1"/>
    <property type="molecule type" value="Genomic_DNA"/>
</dbReference>
<dbReference type="AlphaFoldDB" id="A0A345DRL1"/>
<protein>
    <submittedName>
        <fullName evidence="1">Uncharacterized protein</fullName>
    </submittedName>
</protein>
<sequence>MTNELQQYIKGAIIKYELKVNDKYVKENILALEELKMKNGQSYMQLVNNADNAKITALGIIKLSNKGLIFGKDFNIIPFKKWDKDKKMNIYSLTTVIDSKVYCKKIEEAGYSPRKAIIFKGEKFEWDSLNSCPKIHEINFNANTSDYNEIIGAYAFAKDKNGNYQGILLRKADIDISDIDLDEKEIKEDGNFEYISFKDIDVAKNKGQISDEPLLNNINTPSYPEIADTNDNVVKEEDISNVVPAVNNDEEWTTW</sequence>
<reference evidence="2" key="1">
    <citation type="submission" date="2018-07" db="EMBL/GenBank/DDBJ databases">
        <title>Complete Genome Sequence of Spiroplasma phoeniceum.</title>
        <authorList>
            <person name="Davis R.E."/>
            <person name="Shao J.Y."/>
            <person name="Zhao Y."/>
            <person name="Silver A."/>
            <person name="Stump z."/>
            <person name="Gasparich G."/>
        </authorList>
    </citation>
    <scope>NUCLEOTIDE SEQUENCE [LARGE SCALE GENOMIC DNA]</scope>
    <source>
        <strain evidence="2">P40</strain>
    </source>
</reference>